<dbReference type="PROSITE" id="PS50932">
    <property type="entry name" value="HTH_LACI_2"/>
    <property type="match status" value="1"/>
</dbReference>
<dbReference type="PANTHER" id="PTHR30146:SF109">
    <property type="entry name" value="HTH-TYPE TRANSCRIPTIONAL REGULATOR GALS"/>
    <property type="match status" value="1"/>
</dbReference>
<proteinExistence type="predicted"/>
<name>A0ABT4I641_9ACTO</name>
<gene>
    <name evidence="5" type="ORF">OHJ16_03960</name>
</gene>
<comment type="caution">
    <text evidence="5">The sequence shown here is derived from an EMBL/GenBank/DDBJ whole genome shotgun (WGS) entry which is preliminary data.</text>
</comment>
<reference evidence="5" key="1">
    <citation type="submission" date="2022-10" db="EMBL/GenBank/DDBJ databases">
        <title>Genome sequence of Actinomyces israelii ATCC 10048.</title>
        <authorList>
            <person name="Watt R.M."/>
            <person name="Tong W.M."/>
        </authorList>
    </citation>
    <scope>NUCLEOTIDE SEQUENCE</scope>
    <source>
        <strain evidence="5">ATCC 10048</strain>
    </source>
</reference>
<dbReference type="SUPFAM" id="SSF53822">
    <property type="entry name" value="Periplasmic binding protein-like I"/>
    <property type="match status" value="1"/>
</dbReference>
<dbReference type="InterPro" id="IPR046335">
    <property type="entry name" value="LacI/GalR-like_sensor"/>
</dbReference>
<sequence length="340" mass="35816">MTTSGKRVTIADVARAAGVAPSTVSRVLNDSPKSTQETRDRVMRAVEETGFVVSRRGRALAVGRSEAIALLFTDPLEELFTDPTYARLCHGIVSRLADGPNLPMILEAATEAERERVVEHVGRGAVDAVIVITPYEGAGLLARLRALGVPVVLCGQLEGDPYRGVFSSVYSDDVDGAALAARALVDAGRSDVVCVMGPAENPASADRIRGYRSVLEGCAGAGRIVRTVHTGWDRLGGHRAVRGLLESGTRFDAVLAGSDRIAVGAIEALREAGRDVPGDVSVVGFDDHALASRYTPGLTTVHQPLCEEGARAAELALAMIDGAPPETVVMDMRLVERASV</sequence>
<dbReference type="PRINTS" id="PR00036">
    <property type="entry name" value="HTHLACI"/>
</dbReference>
<keyword evidence="3" id="KW-0804">Transcription</keyword>
<accession>A0ABT4I641</accession>
<evidence type="ECO:0000259" key="4">
    <source>
        <dbReference type="PROSITE" id="PS50932"/>
    </source>
</evidence>
<dbReference type="Pfam" id="PF00356">
    <property type="entry name" value="LacI"/>
    <property type="match status" value="1"/>
</dbReference>
<dbReference type="RefSeq" id="WP_268916833.1">
    <property type="nucleotide sequence ID" value="NZ_JAPTMY010000006.1"/>
</dbReference>
<dbReference type="CDD" id="cd06267">
    <property type="entry name" value="PBP1_LacI_sugar_binding-like"/>
    <property type="match status" value="1"/>
</dbReference>
<evidence type="ECO:0000256" key="1">
    <source>
        <dbReference type="ARBA" id="ARBA00023015"/>
    </source>
</evidence>
<feature type="domain" description="HTH lacI-type" evidence="4">
    <location>
        <begin position="8"/>
        <end position="62"/>
    </location>
</feature>
<dbReference type="Pfam" id="PF13377">
    <property type="entry name" value="Peripla_BP_3"/>
    <property type="match status" value="1"/>
</dbReference>
<dbReference type="EMBL" id="JAPTMY010000006">
    <property type="protein sequence ID" value="MCZ0857196.1"/>
    <property type="molecule type" value="Genomic_DNA"/>
</dbReference>
<organism evidence="5 6">
    <name type="scientific">Actinomyces israelii</name>
    <dbReference type="NCBI Taxonomy" id="1659"/>
    <lineage>
        <taxon>Bacteria</taxon>
        <taxon>Bacillati</taxon>
        <taxon>Actinomycetota</taxon>
        <taxon>Actinomycetes</taxon>
        <taxon>Actinomycetales</taxon>
        <taxon>Actinomycetaceae</taxon>
        <taxon>Actinomyces</taxon>
    </lineage>
</organism>
<dbReference type="Proteomes" id="UP001072034">
    <property type="component" value="Unassembled WGS sequence"/>
</dbReference>
<protein>
    <submittedName>
        <fullName evidence="5">LacI family DNA-binding transcriptional regulator</fullName>
    </submittedName>
</protein>
<dbReference type="SUPFAM" id="SSF47413">
    <property type="entry name" value="lambda repressor-like DNA-binding domains"/>
    <property type="match status" value="1"/>
</dbReference>
<evidence type="ECO:0000256" key="3">
    <source>
        <dbReference type="ARBA" id="ARBA00023163"/>
    </source>
</evidence>
<dbReference type="InterPro" id="IPR010982">
    <property type="entry name" value="Lambda_DNA-bd_dom_sf"/>
</dbReference>
<dbReference type="SMART" id="SM00354">
    <property type="entry name" value="HTH_LACI"/>
    <property type="match status" value="1"/>
</dbReference>
<keyword evidence="1" id="KW-0805">Transcription regulation</keyword>
<dbReference type="CDD" id="cd01392">
    <property type="entry name" value="HTH_LacI"/>
    <property type="match status" value="1"/>
</dbReference>
<evidence type="ECO:0000256" key="2">
    <source>
        <dbReference type="ARBA" id="ARBA00023125"/>
    </source>
</evidence>
<keyword evidence="2 5" id="KW-0238">DNA-binding</keyword>
<evidence type="ECO:0000313" key="5">
    <source>
        <dbReference type="EMBL" id="MCZ0857196.1"/>
    </source>
</evidence>
<dbReference type="GO" id="GO:0003677">
    <property type="term" value="F:DNA binding"/>
    <property type="evidence" value="ECO:0007669"/>
    <property type="project" value="UniProtKB-KW"/>
</dbReference>
<dbReference type="Gene3D" id="3.40.50.2300">
    <property type="match status" value="2"/>
</dbReference>
<dbReference type="Gene3D" id="1.10.260.40">
    <property type="entry name" value="lambda repressor-like DNA-binding domains"/>
    <property type="match status" value="1"/>
</dbReference>
<dbReference type="PANTHER" id="PTHR30146">
    <property type="entry name" value="LACI-RELATED TRANSCRIPTIONAL REPRESSOR"/>
    <property type="match status" value="1"/>
</dbReference>
<dbReference type="InterPro" id="IPR028082">
    <property type="entry name" value="Peripla_BP_I"/>
</dbReference>
<keyword evidence="6" id="KW-1185">Reference proteome</keyword>
<dbReference type="InterPro" id="IPR000843">
    <property type="entry name" value="HTH_LacI"/>
</dbReference>
<evidence type="ECO:0000313" key="6">
    <source>
        <dbReference type="Proteomes" id="UP001072034"/>
    </source>
</evidence>